<dbReference type="KEGG" id="lrz:BJI69_05010"/>
<dbReference type="RefSeq" id="WP_046966893.1">
    <property type="nucleotide sequence ID" value="NZ_CP017480.1"/>
</dbReference>
<sequence length="282" mass="32094">MTVSIRGATERDAFDEDEGARPSSLRAVRKLTTADRHYDIQLLRDLETVNTRTWHALGPSPPGGIPREIRRKPDLPVRFSNGETLVGQITENEKMDIKRLAMVAALTVTSGCHSGIKSWHMKSKVEDGVLKIPFYDHGFDARCYETLRCRVLYGNTYIVNDGGPRGPFTERDRANLGSHWARLDLPSVARVIWTSKDGDDHDETIDLGHIFESRLILYPDDLDVRDVDLVPYSGTPDIILVVEDRSIHIYMKAWISLLKPRYPGREHSNFRHDPVVAYSKKF</sequence>
<name>A0A0G9HE41_9GAMM</name>
<dbReference type="PATRIC" id="fig|1440763.5.peg.975"/>
<feature type="region of interest" description="Disordered" evidence="1">
    <location>
        <begin position="1"/>
        <end position="23"/>
    </location>
</feature>
<organism evidence="2 3">
    <name type="scientific">Luteibacter rhizovicinus DSM 16549</name>
    <dbReference type="NCBI Taxonomy" id="1440763"/>
    <lineage>
        <taxon>Bacteria</taxon>
        <taxon>Pseudomonadati</taxon>
        <taxon>Pseudomonadota</taxon>
        <taxon>Gammaproteobacteria</taxon>
        <taxon>Lysobacterales</taxon>
        <taxon>Rhodanobacteraceae</taxon>
        <taxon>Luteibacter</taxon>
    </lineage>
</organism>
<dbReference type="Proteomes" id="UP000182987">
    <property type="component" value="Chromosome"/>
</dbReference>
<protein>
    <submittedName>
        <fullName evidence="2">Uncharacterized protein</fullName>
    </submittedName>
</protein>
<dbReference type="STRING" id="1440763.BJI69_05010"/>
<accession>A0A0G9HE41</accession>
<dbReference type="AlphaFoldDB" id="A0A0G9HE41"/>
<dbReference type="EMBL" id="CP017480">
    <property type="protein sequence ID" value="APG03334.1"/>
    <property type="molecule type" value="Genomic_DNA"/>
</dbReference>
<reference evidence="3" key="1">
    <citation type="submission" date="2016-09" db="EMBL/GenBank/DDBJ databases">
        <authorList>
            <person name="Lysoe E."/>
        </authorList>
    </citation>
    <scope>NUCLEOTIDE SEQUENCE [LARGE SCALE GENOMIC DNA]</scope>
    <source>
        <strain evidence="3">LJ96T</strain>
    </source>
</reference>
<proteinExistence type="predicted"/>
<evidence type="ECO:0000313" key="2">
    <source>
        <dbReference type="EMBL" id="APG03334.1"/>
    </source>
</evidence>
<dbReference type="OrthoDB" id="6002199at2"/>
<gene>
    <name evidence="2" type="ORF">BJI69_05010</name>
</gene>
<evidence type="ECO:0000313" key="3">
    <source>
        <dbReference type="Proteomes" id="UP000182987"/>
    </source>
</evidence>
<evidence type="ECO:0000256" key="1">
    <source>
        <dbReference type="SAM" id="MobiDB-lite"/>
    </source>
</evidence>
<keyword evidence="3" id="KW-1185">Reference proteome</keyword>